<accession>A0ABX4H1P6</accession>
<evidence type="ECO:0000313" key="2">
    <source>
        <dbReference type="EMBL" id="PAE01072.1"/>
    </source>
</evidence>
<protein>
    <recommendedName>
        <fullName evidence="4">YqfQ-like protein</fullName>
    </recommendedName>
</protein>
<dbReference type="Proteomes" id="UP000216852">
    <property type="component" value="Unassembled WGS sequence"/>
</dbReference>
<feature type="compositionally biased region" description="Basic and acidic residues" evidence="1">
    <location>
        <begin position="137"/>
        <end position="177"/>
    </location>
</feature>
<evidence type="ECO:0000313" key="3">
    <source>
        <dbReference type="Proteomes" id="UP000216852"/>
    </source>
</evidence>
<organism evidence="2 3">
    <name type="scientific">Terribacillus saccharophilus</name>
    <dbReference type="NCBI Taxonomy" id="361277"/>
    <lineage>
        <taxon>Bacteria</taxon>
        <taxon>Bacillati</taxon>
        <taxon>Bacillota</taxon>
        <taxon>Bacilli</taxon>
        <taxon>Bacillales</taxon>
        <taxon>Bacillaceae</taxon>
        <taxon>Terribacillus</taxon>
    </lineage>
</organism>
<comment type="caution">
    <text evidence="2">The sequence shown here is derived from an EMBL/GenBank/DDBJ whole genome shotgun (WGS) entry which is preliminary data.</text>
</comment>
<dbReference type="InterPro" id="IPR025571">
    <property type="entry name" value="YqfQ"/>
</dbReference>
<dbReference type="RefSeq" id="WP_095217858.1">
    <property type="nucleotide sequence ID" value="NZ_JBIVTN010000001.1"/>
</dbReference>
<sequence>MARNLFGPSAFGRRGQPPVRRNPFLSHQRVAPQPQPQPQRTSGGLPGVLQKILNRGSRGAQTGVGAALPARSSSTGGVSLLDMLNHTQSALRAAESFMPMVQEYGPMVKNLPSMLKMMKALKDINFDEDDEETASETEAKDKDEVKDKSEEGEGDKILTSISKDEKPPSKQEPKKSGSGESLPKMYI</sequence>
<evidence type="ECO:0008006" key="4">
    <source>
        <dbReference type="Google" id="ProtNLM"/>
    </source>
</evidence>
<dbReference type="EMBL" id="NPBJ01000004">
    <property type="protein sequence ID" value="PAE01072.1"/>
    <property type="molecule type" value="Genomic_DNA"/>
</dbReference>
<evidence type="ECO:0000256" key="1">
    <source>
        <dbReference type="SAM" id="MobiDB-lite"/>
    </source>
</evidence>
<reference evidence="2 3" key="1">
    <citation type="submission" date="2017-07" db="EMBL/GenBank/DDBJ databases">
        <title>Isolation and whole genome analysis of endospore-forming bacteria from heroin.</title>
        <authorList>
            <person name="Kalinowski J."/>
            <person name="Ahrens B."/>
            <person name="Al-Dilaimi A."/>
            <person name="Winkler A."/>
            <person name="Wibberg D."/>
            <person name="Schleenbecker U."/>
            <person name="Ruckert C."/>
            <person name="Wolfel R."/>
            <person name="Grass G."/>
        </authorList>
    </citation>
    <scope>NUCLEOTIDE SEQUENCE [LARGE SCALE GENOMIC DNA]</scope>
    <source>
        <strain evidence="2 3">7517-1</strain>
    </source>
</reference>
<name>A0ABX4H1P6_9BACI</name>
<proteinExistence type="predicted"/>
<feature type="region of interest" description="Disordered" evidence="1">
    <location>
        <begin position="128"/>
        <end position="187"/>
    </location>
</feature>
<gene>
    <name evidence="2" type="ORF">CHH48_03085</name>
</gene>
<keyword evidence="3" id="KW-1185">Reference proteome</keyword>
<feature type="region of interest" description="Disordered" evidence="1">
    <location>
        <begin position="1"/>
        <end position="45"/>
    </location>
</feature>
<dbReference type="Pfam" id="PF14181">
    <property type="entry name" value="YqfQ"/>
    <property type="match status" value="1"/>
</dbReference>